<keyword evidence="2" id="KW-1185">Reference proteome</keyword>
<evidence type="ECO:0000313" key="1">
    <source>
        <dbReference type="EMBL" id="SDK13680.1"/>
    </source>
</evidence>
<dbReference type="RefSeq" id="WP_139172633.1">
    <property type="nucleotide sequence ID" value="NZ_FNEE01000012.1"/>
</dbReference>
<proteinExistence type="predicted"/>
<gene>
    <name evidence="1" type="ORF">SAMN05428953_11217</name>
</gene>
<evidence type="ECO:0008006" key="3">
    <source>
        <dbReference type="Google" id="ProtNLM"/>
    </source>
</evidence>
<dbReference type="EMBL" id="FNEE01000012">
    <property type="protein sequence ID" value="SDK13680.1"/>
    <property type="molecule type" value="Genomic_DNA"/>
</dbReference>
<organism evidence="1 2">
    <name type="scientific">Mesorhizobium muleiense</name>
    <dbReference type="NCBI Taxonomy" id="1004279"/>
    <lineage>
        <taxon>Bacteria</taxon>
        <taxon>Pseudomonadati</taxon>
        <taxon>Pseudomonadota</taxon>
        <taxon>Alphaproteobacteria</taxon>
        <taxon>Hyphomicrobiales</taxon>
        <taxon>Phyllobacteriaceae</taxon>
        <taxon>Mesorhizobium</taxon>
    </lineage>
</organism>
<reference evidence="2" key="1">
    <citation type="submission" date="2016-10" db="EMBL/GenBank/DDBJ databases">
        <authorList>
            <person name="Varghese N."/>
            <person name="Submissions S."/>
        </authorList>
    </citation>
    <scope>NUCLEOTIDE SEQUENCE [LARGE SCALE GENOMIC DNA]</scope>
    <source>
        <strain evidence="2">CGMCC 1.11022</strain>
    </source>
</reference>
<accession>A0A1G8ZHR6</accession>
<sequence length="172" mass="19581">MSAFSLSSDGKLAITASETSSKNDFDYLVGNWNIRNRTLKEPLAGSGEWEEFDATQEFRQILVGLGNFDIFHTELGGKPFEGLTVRLFDPKTRLWTIYWADSNAGKLDDGKVGSFNGDEGEFFGREVVAGKDVIVKFHWDKRNPKTPIYSRAFSVDAGSTWEWNWYSKFSRR</sequence>
<name>A0A1G8ZHR6_9HYPH</name>
<dbReference type="AlphaFoldDB" id="A0A1G8ZHR6"/>
<protein>
    <recommendedName>
        <fullName evidence="3">DUF1579 domain-containing protein</fullName>
    </recommendedName>
</protein>
<evidence type="ECO:0000313" key="2">
    <source>
        <dbReference type="Proteomes" id="UP000198894"/>
    </source>
</evidence>
<dbReference type="Proteomes" id="UP000198894">
    <property type="component" value="Unassembled WGS sequence"/>
</dbReference>